<dbReference type="GO" id="GO:0000324">
    <property type="term" value="C:fungal-type vacuole"/>
    <property type="evidence" value="ECO:0007669"/>
    <property type="project" value="TreeGrafter"/>
</dbReference>
<keyword evidence="4" id="KW-1185">Reference proteome</keyword>
<feature type="region of interest" description="Disordered" evidence="1">
    <location>
        <begin position="272"/>
        <end position="309"/>
    </location>
</feature>
<dbReference type="EMBL" id="JAEUBF010001036">
    <property type="protein sequence ID" value="KAH3673204.1"/>
    <property type="molecule type" value="Genomic_DNA"/>
</dbReference>
<dbReference type="AlphaFoldDB" id="A0A9P8TC19"/>
<dbReference type="OrthoDB" id="4065319at2759"/>
<proteinExistence type="predicted"/>
<keyword evidence="2" id="KW-1133">Transmembrane helix</keyword>
<keyword evidence="2" id="KW-0472">Membrane</keyword>
<dbReference type="Proteomes" id="UP000769528">
    <property type="component" value="Unassembled WGS sequence"/>
</dbReference>
<evidence type="ECO:0000256" key="2">
    <source>
        <dbReference type="SAM" id="Phobius"/>
    </source>
</evidence>
<sequence length="326" mass="35049">MSSSVPQTLTALLVARDATDSSSTETSTTMPSLTTTTSSSTTSSTTSSTISSTTSMPKIVATTSTGTTYSTPTITPPAATNNPNIWKSSVPRGTVFIAVGSIVGAFFLVFVAFLLIRKIIARKAAKNTLSLDTDNDDPFTGNGGKSTEKLVNPFYSHSSISSAHGSDSSGTNAISSTEKHKIPLYENTNYNSSLSNVSDAYNNSAENFYSTLDNNSSSNLKRKSMFVSPTAEVMNLRSISTNDNSTSNLAHNNKHHSRVFSSLSNIVAENNSNYSQPRVNNHERDPSFDSYTNVSLQSPERSSLRAPNRAHRTVPSVYLDAMFEDE</sequence>
<dbReference type="InterPro" id="IPR051009">
    <property type="entry name" value="PRM"/>
</dbReference>
<evidence type="ECO:0000313" key="4">
    <source>
        <dbReference type="Proteomes" id="UP000769528"/>
    </source>
</evidence>
<feature type="compositionally biased region" description="Low complexity" evidence="1">
    <location>
        <begin position="20"/>
        <end position="84"/>
    </location>
</feature>
<reference evidence="3" key="1">
    <citation type="journal article" date="2021" name="Open Biol.">
        <title>Shared evolutionary footprints suggest mitochondrial oxidative damage underlies multiple complex I losses in fungi.</title>
        <authorList>
            <person name="Schikora-Tamarit M.A."/>
            <person name="Marcet-Houben M."/>
            <person name="Nosek J."/>
            <person name="Gabaldon T."/>
        </authorList>
    </citation>
    <scope>NUCLEOTIDE SEQUENCE</scope>
    <source>
        <strain evidence="3">CBS6341</strain>
    </source>
</reference>
<accession>A0A9P8TC19</accession>
<feature type="region of interest" description="Disordered" evidence="1">
    <location>
        <begin position="16"/>
        <end position="84"/>
    </location>
</feature>
<dbReference type="PANTHER" id="PTHR36089">
    <property type="entry name" value="CHITIN SYNTHASE 3 COMPLEX PROTEIN CSI2-RELATED"/>
    <property type="match status" value="1"/>
</dbReference>
<keyword evidence="2" id="KW-0812">Transmembrane</keyword>
<dbReference type="PANTHER" id="PTHR36089:SF1">
    <property type="entry name" value="CHITIN SYNTHASE 3 COMPLEX PROTEIN CSI2-RELATED"/>
    <property type="match status" value="1"/>
</dbReference>
<evidence type="ECO:0000256" key="1">
    <source>
        <dbReference type="SAM" id="MobiDB-lite"/>
    </source>
</evidence>
<gene>
    <name evidence="3" type="ORF">WICMUC_003822</name>
</gene>
<organism evidence="3 4">
    <name type="scientific">Wickerhamomyces mucosus</name>
    <dbReference type="NCBI Taxonomy" id="1378264"/>
    <lineage>
        <taxon>Eukaryota</taxon>
        <taxon>Fungi</taxon>
        <taxon>Dikarya</taxon>
        <taxon>Ascomycota</taxon>
        <taxon>Saccharomycotina</taxon>
        <taxon>Saccharomycetes</taxon>
        <taxon>Phaffomycetales</taxon>
        <taxon>Wickerhamomycetaceae</taxon>
        <taxon>Wickerhamomyces</taxon>
    </lineage>
</organism>
<evidence type="ECO:0008006" key="5">
    <source>
        <dbReference type="Google" id="ProtNLM"/>
    </source>
</evidence>
<comment type="caution">
    <text evidence="3">The sequence shown here is derived from an EMBL/GenBank/DDBJ whole genome shotgun (WGS) entry which is preliminary data.</text>
</comment>
<dbReference type="GO" id="GO:0005935">
    <property type="term" value="C:cellular bud neck"/>
    <property type="evidence" value="ECO:0007669"/>
    <property type="project" value="TreeGrafter"/>
</dbReference>
<feature type="transmembrane region" description="Helical" evidence="2">
    <location>
        <begin position="95"/>
        <end position="116"/>
    </location>
</feature>
<name>A0A9P8TC19_9ASCO</name>
<feature type="compositionally biased region" description="Polar residues" evidence="1">
    <location>
        <begin position="289"/>
        <end position="301"/>
    </location>
</feature>
<protein>
    <recommendedName>
        <fullName evidence="5">Mid2 domain-containing protein</fullName>
    </recommendedName>
</protein>
<reference evidence="3" key="2">
    <citation type="submission" date="2021-01" db="EMBL/GenBank/DDBJ databases">
        <authorList>
            <person name="Schikora-Tamarit M.A."/>
        </authorList>
    </citation>
    <scope>NUCLEOTIDE SEQUENCE</scope>
    <source>
        <strain evidence="3">CBS6341</strain>
    </source>
</reference>
<evidence type="ECO:0000313" key="3">
    <source>
        <dbReference type="EMBL" id="KAH3673204.1"/>
    </source>
</evidence>